<proteinExistence type="inferred from homology"/>
<keyword evidence="2" id="KW-0805">Transcription regulation</keyword>
<dbReference type="RefSeq" id="WP_310366803.1">
    <property type="nucleotide sequence ID" value="NZ_JAVDYB010000001.1"/>
</dbReference>
<sequence>MGEVEIRQVGYFVAVAEELNFTRAAQRLNMTQPALSRAVRAVERSVGGPLLTRTAQGLTLTPAGQVMLTEGRALLSQSAHLLARVRGATRPRGPLTVTSPGCDAFLLDRLVRSYNDTGPDLPAEAAVGTFHDQFERLGDGRADLALWRGIPPAEGLHGLVVRYERVNALVGAAHRLARQDGVTLADLAGEQVVTWAAAGPSDPLIDPRLWPDGVPGASGPRVVDGLQMLAVVRLGHAIALTVATHDATPAPEGTVRVPLRDGPRLPLRLLWSRSRDAEHVRRFARHAASTMRDGQPARAARASS</sequence>
<dbReference type="Pfam" id="PF03466">
    <property type="entry name" value="LysR_substrate"/>
    <property type="match status" value="1"/>
</dbReference>
<reference evidence="6" key="1">
    <citation type="submission" date="2023-07" db="EMBL/GenBank/DDBJ databases">
        <title>Sequencing the genomes of 1000 actinobacteria strains.</title>
        <authorList>
            <person name="Klenk H.-P."/>
        </authorList>
    </citation>
    <scope>NUCLEOTIDE SEQUENCE</scope>
    <source>
        <strain evidence="6">DSM 44707</strain>
    </source>
</reference>
<protein>
    <submittedName>
        <fullName evidence="6">DNA-binding transcriptional LysR family regulator</fullName>
    </submittedName>
</protein>
<evidence type="ECO:0000256" key="1">
    <source>
        <dbReference type="ARBA" id="ARBA00009437"/>
    </source>
</evidence>
<organism evidence="6 7">
    <name type="scientific">Catenuloplanes atrovinosus</name>
    <dbReference type="NCBI Taxonomy" id="137266"/>
    <lineage>
        <taxon>Bacteria</taxon>
        <taxon>Bacillati</taxon>
        <taxon>Actinomycetota</taxon>
        <taxon>Actinomycetes</taxon>
        <taxon>Micromonosporales</taxon>
        <taxon>Micromonosporaceae</taxon>
        <taxon>Catenuloplanes</taxon>
    </lineage>
</organism>
<dbReference type="AlphaFoldDB" id="A0AAE3YM84"/>
<evidence type="ECO:0000256" key="4">
    <source>
        <dbReference type="ARBA" id="ARBA00023163"/>
    </source>
</evidence>
<keyword evidence="4" id="KW-0804">Transcription</keyword>
<dbReference type="Gene3D" id="3.40.190.10">
    <property type="entry name" value="Periplasmic binding protein-like II"/>
    <property type="match status" value="2"/>
</dbReference>
<dbReference type="InterPro" id="IPR036390">
    <property type="entry name" value="WH_DNA-bd_sf"/>
</dbReference>
<accession>A0AAE3YM84</accession>
<dbReference type="PRINTS" id="PR00039">
    <property type="entry name" value="HTHLYSR"/>
</dbReference>
<feature type="domain" description="HTH lysR-type" evidence="5">
    <location>
        <begin position="4"/>
        <end position="61"/>
    </location>
</feature>
<dbReference type="PANTHER" id="PTHR30346:SF0">
    <property type="entry name" value="HCA OPERON TRANSCRIPTIONAL ACTIVATOR HCAR"/>
    <property type="match status" value="1"/>
</dbReference>
<dbReference type="GO" id="GO:0003700">
    <property type="term" value="F:DNA-binding transcription factor activity"/>
    <property type="evidence" value="ECO:0007669"/>
    <property type="project" value="InterPro"/>
</dbReference>
<dbReference type="InterPro" id="IPR036388">
    <property type="entry name" value="WH-like_DNA-bd_sf"/>
</dbReference>
<comment type="similarity">
    <text evidence="1">Belongs to the LysR transcriptional regulatory family.</text>
</comment>
<comment type="caution">
    <text evidence="6">The sequence shown here is derived from an EMBL/GenBank/DDBJ whole genome shotgun (WGS) entry which is preliminary data.</text>
</comment>
<dbReference type="EMBL" id="JAVDYB010000001">
    <property type="protein sequence ID" value="MDR7275617.1"/>
    <property type="molecule type" value="Genomic_DNA"/>
</dbReference>
<dbReference type="GO" id="GO:0003677">
    <property type="term" value="F:DNA binding"/>
    <property type="evidence" value="ECO:0007669"/>
    <property type="project" value="UniProtKB-KW"/>
</dbReference>
<dbReference type="FunFam" id="1.10.10.10:FF:000001">
    <property type="entry name" value="LysR family transcriptional regulator"/>
    <property type="match status" value="1"/>
</dbReference>
<dbReference type="SUPFAM" id="SSF53850">
    <property type="entry name" value="Periplasmic binding protein-like II"/>
    <property type="match status" value="1"/>
</dbReference>
<dbReference type="InterPro" id="IPR005119">
    <property type="entry name" value="LysR_subst-bd"/>
</dbReference>
<name>A0AAE3YM84_9ACTN</name>
<evidence type="ECO:0000313" key="6">
    <source>
        <dbReference type="EMBL" id="MDR7275617.1"/>
    </source>
</evidence>
<dbReference type="InterPro" id="IPR000847">
    <property type="entry name" value="LysR_HTH_N"/>
</dbReference>
<keyword evidence="7" id="KW-1185">Reference proteome</keyword>
<dbReference type="Gene3D" id="1.10.10.10">
    <property type="entry name" value="Winged helix-like DNA-binding domain superfamily/Winged helix DNA-binding domain"/>
    <property type="match status" value="1"/>
</dbReference>
<dbReference type="Pfam" id="PF00126">
    <property type="entry name" value="HTH_1"/>
    <property type="match status" value="1"/>
</dbReference>
<evidence type="ECO:0000259" key="5">
    <source>
        <dbReference type="PROSITE" id="PS50931"/>
    </source>
</evidence>
<dbReference type="Proteomes" id="UP001183643">
    <property type="component" value="Unassembled WGS sequence"/>
</dbReference>
<evidence type="ECO:0000256" key="2">
    <source>
        <dbReference type="ARBA" id="ARBA00023015"/>
    </source>
</evidence>
<evidence type="ECO:0000313" key="7">
    <source>
        <dbReference type="Proteomes" id="UP001183643"/>
    </source>
</evidence>
<dbReference type="PANTHER" id="PTHR30346">
    <property type="entry name" value="TRANSCRIPTIONAL DUAL REGULATOR HCAR-RELATED"/>
    <property type="match status" value="1"/>
</dbReference>
<gene>
    <name evidence="6" type="ORF">J2S41_002395</name>
</gene>
<dbReference type="SUPFAM" id="SSF46785">
    <property type="entry name" value="Winged helix' DNA-binding domain"/>
    <property type="match status" value="1"/>
</dbReference>
<keyword evidence="3 6" id="KW-0238">DNA-binding</keyword>
<evidence type="ECO:0000256" key="3">
    <source>
        <dbReference type="ARBA" id="ARBA00023125"/>
    </source>
</evidence>
<dbReference type="GO" id="GO:0032993">
    <property type="term" value="C:protein-DNA complex"/>
    <property type="evidence" value="ECO:0007669"/>
    <property type="project" value="TreeGrafter"/>
</dbReference>
<dbReference type="PROSITE" id="PS50931">
    <property type="entry name" value="HTH_LYSR"/>
    <property type="match status" value="1"/>
</dbReference>